<evidence type="ECO:0000256" key="1">
    <source>
        <dbReference type="SAM" id="MobiDB-lite"/>
    </source>
</evidence>
<reference evidence="2 3" key="1">
    <citation type="journal article" date="2016" name="Sci. Rep.">
        <title>Metabolic traits of an uncultured archaeal lineage -MSBL1- from brine pools of the Red Sea.</title>
        <authorList>
            <person name="Mwirichia R."/>
            <person name="Alam I."/>
            <person name="Rashid M."/>
            <person name="Vinu M."/>
            <person name="Ba-Alawi W."/>
            <person name="Anthony Kamau A."/>
            <person name="Kamanda Ngugi D."/>
            <person name="Goker M."/>
            <person name="Klenk H.P."/>
            <person name="Bajic V."/>
            <person name="Stingl U."/>
        </authorList>
    </citation>
    <scope>NUCLEOTIDE SEQUENCE [LARGE SCALE GENOMIC DNA]</scope>
    <source>
        <strain evidence="2">SCGC-AAA259D14</strain>
    </source>
</reference>
<dbReference type="EMBL" id="LHXL01000061">
    <property type="protein sequence ID" value="KXA89030.1"/>
    <property type="molecule type" value="Genomic_DNA"/>
</dbReference>
<comment type="caution">
    <text evidence="2">The sequence shown here is derived from an EMBL/GenBank/DDBJ whole genome shotgun (WGS) entry which is preliminary data.</text>
</comment>
<protein>
    <submittedName>
        <fullName evidence="2">Uncharacterized protein</fullName>
    </submittedName>
</protein>
<sequence length="63" mass="7465">RPAMVEEKIPKRVARSNKRSTKTLNPQSNISRKIEKKSVQLTLSFLYSDTQNQYRSLRELFRP</sequence>
<name>A0A133U4B0_9EURY</name>
<organism evidence="2 3">
    <name type="scientific">candidate division MSBL1 archaeon SCGC-AAA259D14</name>
    <dbReference type="NCBI Taxonomy" id="1698261"/>
    <lineage>
        <taxon>Archaea</taxon>
        <taxon>Methanobacteriati</taxon>
        <taxon>Methanobacteriota</taxon>
        <taxon>candidate division MSBL1</taxon>
    </lineage>
</organism>
<proteinExistence type="predicted"/>
<feature type="region of interest" description="Disordered" evidence="1">
    <location>
        <begin position="1"/>
        <end position="32"/>
    </location>
</feature>
<accession>A0A133U4B0</accession>
<dbReference type="AlphaFoldDB" id="A0A133U4B0"/>
<evidence type="ECO:0000313" key="3">
    <source>
        <dbReference type="Proteomes" id="UP000070589"/>
    </source>
</evidence>
<dbReference type="Proteomes" id="UP000070589">
    <property type="component" value="Unassembled WGS sequence"/>
</dbReference>
<gene>
    <name evidence="2" type="ORF">AKJ62_03930</name>
</gene>
<feature type="compositionally biased region" description="Polar residues" evidence="1">
    <location>
        <begin position="22"/>
        <end position="31"/>
    </location>
</feature>
<keyword evidence="3" id="KW-1185">Reference proteome</keyword>
<feature type="non-terminal residue" evidence="2">
    <location>
        <position position="1"/>
    </location>
</feature>
<feature type="compositionally biased region" description="Basic and acidic residues" evidence="1">
    <location>
        <begin position="1"/>
        <end position="10"/>
    </location>
</feature>
<feature type="compositionally biased region" description="Basic residues" evidence="1">
    <location>
        <begin position="11"/>
        <end position="21"/>
    </location>
</feature>
<evidence type="ECO:0000313" key="2">
    <source>
        <dbReference type="EMBL" id="KXA89030.1"/>
    </source>
</evidence>